<dbReference type="OrthoDB" id="8195376at2759"/>
<feature type="domain" description="CCHC-type" evidence="1">
    <location>
        <begin position="160"/>
        <end position="176"/>
    </location>
</feature>
<dbReference type="InterPro" id="IPR050951">
    <property type="entry name" value="Retrovirus_Pol_polyprotein"/>
</dbReference>
<dbReference type="SMART" id="SM00343">
    <property type="entry name" value="ZnF_C2HC"/>
    <property type="match status" value="2"/>
</dbReference>
<reference evidence="2" key="2">
    <citation type="submission" date="2022-10" db="EMBL/GenBank/DDBJ databases">
        <authorList>
            <consortium name="ENA_rothamsted_submissions"/>
            <consortium name="culmorum"/>
            <person name="King R."/>
        </authorList>
    </citation>
    <scope>NUCLEOTIDE SEQUENCE</scope>
</reference>
<dbReference type="SUPFAM" id="SSF50630">
    <property type="entry name" value="Acid proteases"/>
    <property type="match status" value="1"/>
</dbReference>
<proteinExistence type="predicted"/>
<dbReference type="CDD" id="cd05481">
    <property type="entry name" value="retropepsin_like_LTR_1"/>
    <property type="match status" value="1"/>
</dbReference>
<dbReference type="InterPro" id="IPR001878">
    <property type="entry name" value="Znf_CCHC"/>
</dbReference>
<dbReference type="GO" id="GO:0003676">
    <property type="term" value="F:nucleic acid binding"/>
    <property type="evidence" value="ECO:0007669"/>
    <property type="project" value="InterPro"/>
</dbReference>
<dbReference type="InterPro" id="IPR036875">
    <property type="entry name" value="Znf_CCHC_sf"/>
</dbReference>
<dbReference type="GO" id="GO:0008270">
    <property type="term" value="F:zinc ion binding"/>
    <property type="evidence" value="ECO:0007669"/>
    <property type="project" value="InterPro"/>
</dbReference>
<dbReference type="PANTHER" id="PTHR37984">
    <property type="entry name" value="PROTEIN CBG26694"/>
    <property type="match status" value="1"/>
</dbReference>
<dbReference type="Gene3D" id="2.40.70.10">
    <property type="entry name" value="Acid Proteases"/>
    <property type="match status" value="1"/>
</dbReference>
<keyword evidence="3" id="KW-1185">Reference proteome</keyword>
<dbReference type="Gene3D" id="4.10.60.10">
    <property type="entry name" value="Zinc finger, CCHC-type"/>
    <property type="match status" value="1"/>
</dbReference>
<dbReference type="SUPFAM" id="SSF57756">
    <property type="entry name" value="Retrovirus zinc finger-like domains"/>
    <property type="match status" value="1"/>
</dbReference>
<dbReference type="EMBL" id="OU893339">
    <property type="protein sequence ID" value="CAG9795814.1"/>
    <property type="molecule type" value="Genomic_DNA"/>
</dbReference>
<accession>A0A9N9WJN4</accession>
<name>A0A9N9WJN4_9NEOP</name>
<protein>
    <recommendedName>
        <fullName evidence="1">CCHC-type domain-containing protein</fullName>
    </recommendedName>
</protein>
<dbReference type="InterPro" id="IPR021109">
    <property type="entry name" value="Peptidase_aspartic_dom_sf"/>
</dbReference>
<evidence type="ECO:0000259" key="1">
    <source>
        <dbReference type="SMART" id="SM00343"/>
    </source>
</evidence>
<dbReference type="AlphaFoldDB" id="A0A9N9WJN4"/>
<dbReference type="Proteomes" id="UP001153714">
    <property type="component" value="Chromosome 8"/>
</dbReference>
<organism evidence="2 3">
    <name type="scientific">Diatraea saccharalis</name>
    <name type="common">sugarcane borer</name>
    <dbReference type="NCBI Taxonomy" id="40085"/>
    <lineage>
        <taxon>Eukaryota</taxon>
        <taxon>Metazoa</taxon>
        <taxon>Ecdysozoa</taxon>
        <taxon>Arthropoda</taxon>
        <taxon>Hexapoda</taxon>
        <taxon>Insecta</taxon>
        <taxon>Pterygota</taxon>
        <taxon>Neoptera</taxon>
        <taxon>Endopterygota</taxon>
        <taxon>Lepidoptera</taxon>
        <taxon>Glossata</taxon>
        <taxon>Ditrysia</taxon>
        <taxon>Pyraloidea</taxon>
        <taxon>Crambidae</taxon>
        <taxon>Crambinae</taxon>
        <taxon>Diatraea</taxon>
    </lineage>
</organism>
<reference evidence="2" key="1">
    <citation type="submission" date="2021-12" db="EMBL/GenBank/DDBJ databases">
        <authorList>
            <person name="King R."/>
        </authorList>
    </citation>
    <scope>NUCLEOTIDE SEQUENCE</scope>
</reference>
<dbReference type="PANTHER" id="PTHR37984:SF7">
    <property type="entry name" value="INTEGRASE CATALYTIC DOMAIN-CONTAINING PROTEIN"/>
    <property type="match status" value="1"/>
</dbReference>
<feature type="domain" description="CCHC-type" evidence="1">
    <location>
        <begin position="141"/>
        <end position="156"/>
    </location>
</feature>
<evidence type="ECO:0000313" key="3">
    <source>
        <dbReference type="Proteomes" id="UP001153714"/>
    </source>
</evidence>
<gene>
    <name evidence="2" type="ORF">DIATSA_LOCUS13053</name>
</gene>
<sequence length="374" mass="43235">MGRECLDIYNSFTLSKDNKLKDIVEKFEQYFSPKSNVIFERFQFNQIIQKNGQSFEAFLKELKIKAKTCDYHNTDEMIRDRIVMGINCRKLQERLLRDSNLTLEMAVQLYKMAESTAIQLQQMTIDHQTMGMVQKKPVMIDCFRCGSKHISNKCPAYGKKCSKCNKNNHFAKMCKTRTHVINRHINEVTQDDREQDNASERLYIYTISHNKKHWIKTIEVGTEKLTIDFKIDTGAESCILPLSIFKKINSPLQSTNTILVAYGGQEIKPLGMVKLPCTLDYKTHLIEFFVVDFRATPLLGFDAIVKMGIIQNIDTVTTEIFKSKDDVCKKYKNLFEGLGEYPKTYTIKVCDNVIPTIQPPRTVPIAIHDKLKDK</sequence>
<evidence type="ECO:0000313" key="2">
    <source>
        <dbReference type="EMBL" id="CAG9795814.1"/>
    </source>
</evidence>